<comment type="caution">
    <text evidence="2">The sequence shown here is derived from an EMBL/GenBank/DDBJ whole genome shotgun (WGS) entry which is preliminary data.</text>
</comment>
<name>A0AAV9L5P2_9SOLN</name>
<keyword evidence="1" id="KW-1133">Transmembrane helix</keyword>
<dbReference type="EMBL" id="JAWPEI010000007">
    <property type="protein sequence ID" value="KAK4720833.1"/>
    <property type="molecule type" value="Genomic_DNA"/>
</dbReference>
<dbReference type="PANTHER" id="PTHR46238">
    <property type="entry name" value="REVERSE TRANSCRIPTASE DOMAIN-CONTAINING PROTEIN"/>
    <property type="match status" value="1"/>
</dbReference>
<evidence type="ECO:0000313" key="3">
    <source>
        <dbReference type="Proteomes" id="UP001311915"/>
    </source>
</evidence>
<evidence type="ECO:0000313" key="2">
    <source>
        <dbReference type="EMBL" id="KAK4720833.1"/>
    </source>
</evidence>
<dbReference type="PANTHER" id="PTHR46238:SF8">
    <property type="entry name" value="ENDONUCLEASE_EXONUCLEASE_PHOSPHATASE DOMAIN-CONTAINING PROTEIN"/>
    <property type="match status" value="1"/>
</dbReference>
<gene>
    <name evidence="2" type="ORF">R3W88_011066</name>
</gene>
<evidence type="ECO:0000256" key="1">
    <source>
        <dbReference type="SAM" id="Phobius"/>
    </source>
</evidence>
<keyword evidence="3" id="KW-1185">Reference proteome</keyword>
<protein>
    <submittedName>
        <fullName evidence="2">Uncharacterized protein</fullName>
    </submittedName>
</protein>
<organism evidence="2 3">
    <name type="scientific">Solanum pinnatisectum</name>
    <name type="common">tansyleaf nightshade</name>
    <dbReference type="NCBI Taxonomy" id="50273"/>
    <lineage>
        <taxon>Eukaryota</taxon>
        <taxon>Viridiplantae</taxon>
        <taxon>Streptophyta</taxon>
        <taxon>Embryophyta</taxon>
        <taxon>Tracheophyta</taxon>
        <taxon>Spermatophyta</taxon>
        <taxon>Magnoliopsida</taxon>
        <taxon>eudicotyledons</taxon>
        <taxon>Gunneridae</taxon>
        <taxon>Pentapetalae</taxon>
        <taxon>asterids</taxon>
        <taxon>lamiids</taxon>
        <taxon>Solanales</taxon>
        <taxon>Solanaceae</taxon>
        <taxon>Solanoideae</taxon>
        <taxon>Solaneae</taxon>
        <taxon>Solanum</taxon>
    </lineage>
</organism>
<dbReference type="AlphaFoldDB" id="A0AAV9L5P2"/>
<sequence length="215" mass="25157">MGDDVTYRIGTALMKWRLASRVLCVEKVPPKLKGKFYRVMVRPSFLYGGECWSIKNSHVQKMHIADIRILLMWMCGHTRSNKIKNEVIREKNREKSSHLFPTYIYIYICYLIVPIFGVFLIRIGWLDLYMFNQSTVPQSETKEFTGKGRILLSILQNSDDFPVIYVKWFDGRNLLVVDSKLVCLIVPFLGVGVFLMFFSGKVLFFILEFLDVYLI</sequence>
<dbReference type="Proteomes" id="UP001311915">
    <property type="component" value="Unassembled WGS sequence"/>
</dbReference>
<reference evidence="2 3" key="1">
    <citation type="submission" date="2023-10" db="EMBL/GenBank/DDBJ databases">
        <title>Genome-Wide Identification Analysis in wild type Solanum Pinnatisectum Reveals Some Genes Defensing Phytophthora Infestans.</title>
        <authorList>
            <person name="Sun C."/>
        </authorList>
    </citation>
    <scope>NUCLEOTIDE SEQUENCE [LARGE SCALE GENOMIC DNA]</scope>
    <source>
        <strain evidence="2">LQN</strain>
        <tissue evidence="2">Leaf</tissue>
    </source>
</reference>
<feature type="transmembrane region" description="Helical" evidence="1">
    <location>
        <begin position="181"/>
        <end position="207"/>
    </location>
</feature>
<feature type="transmembrane region" description="Helical" evidence="1">
    <location>
        <begin position="104"/>
        <end position="125"/>
    </location>
</feature>
<keyword evidence="1" id="KW-0812">Transmembrane</keyword>
<keyword evidence="1" id="KW-0472">Membrane</keyword>
<proteinExistence type="predicted"/>
<accession>A0AAV9L5P2</accession>